<dbReference type="GO" id="GO:0003697">
    <property type="term" value="F:single-stranded DNA binding"/>
    <property type="evidence" value="ECO:0007669"/>
    <property type="project" value="InterPro"/>
</dbReference>
<gene>
    <name evidence="2" type="ORF">FA727_19735</name>
</gene>
<reference evidence="2 3" key="1">
    <citation type="journal article" date="2011" name="J. Microbiol.">
        <title>Bacillus kyonggiensis sp. nov., isolated from soil of a lettuce field.</title>
        <authorList>
            <person name="Dong K."/>
            <person name="Lee S."/>
        </authorList>
    </citation>
    <scope>NUCLEOTIDE SEQUENCE [LARGE SCALE GENOMIC DNA]</scope>
    <source>
        <strain evidence="2 3">NB22</strain>
    </source>
</reference>
<sequence length="283" mass="32162">MTFTKTKENIQEKVKEAFKLIEEGVKSITSSDRYQEFLKFSSRFYNYSINNQILIWVQKPNATFVAGFQTWKKMGRPVKKGEKGIRILAPVQVSVNKVNEDGEEEVIKFNRYQMISVFDISQTKGEVPVPSLHEFVKEVEGETELYSMIREISPFPVEELDDCKGADGYISLKTKEIKILSSNSTAHKLLTLIHEMAHGLLHSDRKNKPSRTVMEIEAESVGFIVCHALGIDTSVNSLGYLASYGGKATMNFVEDSKERINLTAKKILSDFEKTYLPKEDNTQ</sequence>
<evidence type="ECO:0000259" key="1">
    <source>
        <dbReference type="Pfam" id="PF08401"/>
    </source>
</evidence>
<dbReference type="InterPro" id="IPR013610">
    <property type="entry name" value="ArdC_N"/>
</dbReference>
<organism evidence="2 3">
    <name type="scientific">Robertmurraya kyonggiensis</name>
    <dbReference type="NCBI Taxonomy" id="1037680"/>
    <lineage>
        <taxon>Bacteria</taxon>
        <taxon>Bacillati</taxon>
        <taxon>Bacillota</taxon>
        <taxon>Bacilli</taxon>
        <taxon>Bacillales</taxon>
        <taxon>Bacillaceae</taxon>
        <taxon>Robertmurraya</taxon>
    </lineage>
</organism>
<proteinExistence type="predicted"/>
<dbReference type="RefSeq" id="WP_136833205.1">
    <property type="nucleotide sequence ID" value="NZ_SWBM01000006.1"/>
</dbReference>
<evidence type="ECO:0000313" key="3">
    <source>
        <dbReference type="Proteomes" id="UP000307756"/>
    </source>
</evidence>
<dbReference type="Pfam" id="PF08401">
    <property type="entry name" value="ArdcN"/>
    <property type="match status" value="1"/>
</dbReference>
<dbReference type="Proteomes" id="UP000307756">
    <property type="component" value="Unassembled WGS sequence"/>
</dbReference>
<dbReference type="AlphaFoldDB" id="A0A4U1D0E1"/>
<protein>
    <submittedName>
        <fullName evidence="2">DUF1738 domain-containing protein</fullName>
    </submittedName>
</protein>
<dbReference type="Gene3D" id="1.10.10.2910">
    <property type="match status" value="1"/>
</dbReference>
<feature type="domain" description="N-terminal" evidence="1">
    <location>
        <begin position="20"/>
        <end position="118"/>
    </location>
</feature>
<evidence type="ECO:0000313" key="2">
    <source>
        <dbReference type="EMBL" id="TKC15123.1"/>
    </source>
</evidence>
<keyword evidence="3" id="KW-1185">Reference proteome</keyword>
<comment type="caution">
    <text evidence="2">The sequence shown here is derived from an EMBL/GenBank/DDBJ whole genome shotgun (WGS) entry which is preliminary data.</text>
</comment>
<dbReference type="EMBL" id="SWBM01000006">
    <property type="protein sequence ID" value="TKC15123.1"/>
    <property type="molecule type" value="Genomic_DNA"/>
</dbReference>
<accession>A0A4U1D0E1</accession>
<dbReference type="OrthoDB" id="9803716at2"/>
<name>A0A4U1D0E1_9BACI</name>